<feature type="non-terminal residue" evidence="1">
    <location>
        <position position="1"/>
    </location>
</feature>
<gene>
    <name evidence="1" type="ORF">S03H2_38161</name>
</gene>
<accession>X1HAK8</accession>
<reference evidence="1" key="1">
    <citation type="journal article" date="2014" name="Front. Microbiol.">
        <title>High frequency of phylogenetically diverse reductive dehalogenase-homologous genes in deep subseafloor sedimentary metagenomes.</title>
        <authorList>
            <person name="Kawai M."/>
            <person name="Futagami T."/>
            <person name="Toyoda A."/>
            <person name="Takaki Y."/>
            <person name="Nishi S."/>
            <person name="Hori S."/>
            <person name="Arai W."/>
            <person name="Tsubouchi T."/>
            <person name="Morono Y."/>
            <person name="Uchiyama I."/>
            <person name="Ito T."/>
            <person name="Fujiyama A."/>
            <person name="Inagaki F."/>
            <person name="Takami H."/>
        </authorList>
    </citation>
    <scope>NUCLEOTIDE SEQUENCE</scope>
    <source>
        <strain evidence="1">Expedition CK06-06</strain>
    </source>
</reference>
<comment type="caution">
    <text evidence="1">The sequence shown here is derived from an EMBL/GenBank/DDBJ whole genome shotgun (WGS) entry which is preliminary data.</text>
</comment>
<evidence type="ECO:0008006" key="2">
    <source>
        <dbReference type="Google" id="ProtNLM"/>
    </source>
</evidence>
<proteinExistence type="predicted"/>
<evidence type="ECO:0000313" key="1">
    <source>
        <dbReference type="EMBL" id="GAH54090.1"/>
    </source>
</evidence>
<organism evidence="1">
    <name type="scientific">marine sediment metagenome</name>
    <dbReference type="NCBI Taxonomy" id="412755"/>
    <lineage>
        <taxon>unclassified sequences</taxon>
        <taxon>metagenomes</taxon>
        <taxon>ecological metagenomes</taxon>
    </lineage>
</organism>
<dbReference type="EMBL" id="BARU01023520">
    <property type="protein sequence ID" value="GAH54090.1"/>
    <property type="molecule type" value="Genomic_DNA"/>
</dbReference>
<sequence length="29" mass="3161">GPAVELRTAGIILVHNHPFRRPGTQQTGH</sequence>
<protein>
    <recommendedName>
        <fullName evidence="2">RadC-like JAB domain-containing protein</fullName>
    </recommendedName>
</protein>
<dbReference type="AlphaFoldDB" id="X1HAK8"/>
<name>X1HAK8_9ZZZZ</name>